<dbReference type="PANTHER" id="PTHR43179:SF12">
    <property type="entry name" value="GALACTOFURANOSYLTRANSFERASE GLFT2"/>
    <property type="match status" value="1"/>
</dbReference>
<dbReference type="OrthoDB" id="9069044at2"/>
<accession>A0A1M4TYV7</accession>
<dbReference type="Pfam" id="PF00535">
    <property type="entry name" value="Glycos_transf_2"/>
    <property type="match status" value="1"/>
</dbReference>
<dbReference type="Gene3D" id="3.90.550.10">
    <property type="entry name" value="Spore Coat Polysaccharide Biosynthesis Protein SpsA, Chain A"/>
    <property type="match status" value="1"/>
</dbReference>
<dbReference type="GO" id="GO:0016757">
    <property type="term" value="F:glycosyltransferase activity"/>
    <property type="evidence" value="ECO:0007669"/>
    <property type="project" value="UniProtKB-KW"/>
</dbReference>
<dbReference type="EMBL" id="FQVA01000001">
    <property type="protein sequence ID" value="SHE49527.1"/>
    <property type="molecule type" value="Genomic_DNA"/>
</dbReference>
<dbReference type="SUPFAM" id="SSF53448">
    <property type="entry name" value="Nucleotide-diphospho-sugar transferases"/>
    <property type="match status" value="1"/>
</dbReference>
<gene>
    <name evidence="5" type="ORF">SAMN04487965_0012</name>
</gene>
<protein>
    <submittedName>
        <fullName evidence="5">Glycosyltransferase, GT2 family</fullName>
    </submittedName>
</protein>
<dbReference type="CDD" id="cd00761">
    <property type="entry name" value="Glyco_tranf_GTA_type"/>
    <property type="match status" value="1"/>
</dbReference>
<evidence type="ECO:0000256" key="3">
    <source>
        <dbReference type="ARBA" id="ARBA00022679"/>
    </source>
</evidence>
<dbReference type="PANTHER" id="PTHR43179">
    <property type="entry name" value="RHAMNOSYLTRANSFERASE WBBL"/>
    <property type="match status" value="1"/>
</dbReference>
<proteinExistence type="inferred from homology"/>
<name>A0A1M4TYV7_9GAMM</name>
<evidence type="ECO:0000259" key="4">
    <source>
        <dbReference type="Pfam" id="PF00535"/>
    </source>
</evidence>
<keyword evidence="2" id="KW-0328">Glycosyltransferase</keyword>
<evidence type="ECO:0000313" key="6">
    <source>
        <dbReference type="Proteomes" id="UP000184170"/>
    </source>
</evidence>
<keyword evidence="3 5" id="KW-0808">Transferase</keyword>
<evidence type="ECO:0000256" key="1">
    <source>
        <dbReference type="ARBA" id="ARBA00006739"/>
    </source>
</evidence>
<dbReference type="Proteomes" id="UP000184170">
    <property type="component" value="Unassembled WGS sequence"/>
</dbReference>
<evidence type="ECO:0000313" key="5">
    <source>
        <dbReference type="EMBL" id="SHE49527.1"/>
    </source>
</evidence>
<dbReference type="InterPro" id="IPR029044">
    <property type="entry name" value="Nucleotide-diphossugar_trans"/>
</dbReference>
<dbReference type="AlphaFoldDB" id="A0A1M4TYV7"/>
<dbReference type="InterPro" id="IPR001173">
    <property type="entry name" value="Glyco_trans_2-like"/>
</dbReference>
<evidence type="ECO:0000256" key="2">
    <source>
        <dbReference type="ARBA" id="ARBA00022676"/>
    </source>
</evidence>
<feature type="domain" description="Glycosyltransferase 2-like" evidence="4">
    <location>
        <begin position="9"/>
        <end position="109"/>
    </location>
</feature>
<keyword evidence="6" id="KW-1185">Reference proteome</keyword>
<sequence length="292" mass="33059">MENPYLKFSVIVPVFNQWRLVSKLLTCLSRQTLAREVYEIILVDNGSDLERAPECFGLNVRILHCQKPGSYAARNMGVRAAHAEWLVFTDADCLPNPDWLERIADRIKSVSQSNLVLAGRVTVTQASKNPCAYEIYDFVKGIRQDRYVSRGYAATANLCVAKSFAEQIGLFNAEVFSGGDVDFCRRALKSGANLVYLASANVNHPPRTSWRELAIKARRIKGGQYAKARGLARFMIVFRTLLPPVNAFKDFLYSGQYSFKFRVLAAMVQVRLWFLEVCELFRLAVNGQAERR</sequence>
<organism evidence="5 6">
    <name type="scientific">Microbulbifer donghaiensis</name>
    <dbReference type="NCBI Taxonomy" id="494016"/>
    <lineage>
        <taxon>Bacteria</taxon>
        <taxon>Pseudomonadati</taxon>
        <taxon>Pseudomonadota</taxon>
        <taxon>Gammaproteobacteria</taxon>
        <taxon>Cellvibrionales</taxon>
        <taxon>Microbulbiferaceae</taxon>
        <taxon>Microbulbifer</taxon>
    </lineage>
</organism>
<reference evidence="6" key="1">
    <citation type="submission" date="2016-11" db="EMBL/GenBank/DDBJ databases">
        <authorList>
            <person name="Varghese N."/>
            <person name="Submissions S."/>
        </authorList>
    </citation>
    <scope>NUCLEOTIDE SEQUENCE [LARGE SCALE GENOMIC DNA]</scope>
    <source>
        <strain evidence="6">CGMCC 1.7063</strain>
    </source>
</reference>
<dbReference type="STRING" id="494016.SAMN04487965_0012"/>
<comment type="similarity">
    <text evidence="1">Belongs to the glycosyltransferase 2 family.</text>
</comment>
<dbReference type="RefSeq" id="WP_084535401.1">
    <property type="nucleotide sequence ID" value="NZ_FQVA01000001.1"/>
</dbReference>